<keyword evidence="2" id="KW-0378">Hydrolase</keyword>
<comment type="caution">
    <text evidence="2">The sequence shown here is derived from an EMBL/GenBank/DDBJ whole genome shotgun (WGS) entry which is preliminary data.</text>
</comment>
<dbReference type="Gene3D" id="3.40.960.10">
    <property type="entry name" value="VSR Endonuclease"/>
    <property type="match status" value="1"/>
</dbReference>
<dbReference type="PANTHER" id="PTHR38590:SF1">
    <property type="entry name" value="BLL0828 PROTEIN"/>
    <property type="match status" value="1"/>
</dbReference>
<evidence type="ECO:0000313" key="3">
    <source>
        <dbReference type="Proteomes" id="UP001166571"/>
    </source>
</evidence>
<dbReference type="SUPFAM" id="SSF52980">
    <property type="entry name" value="Restriction endonuclease-like"/>
    <property type="match status" value="1"/>
</dbReference>
<dbReference type="CDD" id="cd01038">
    <property type="entry name" value="Endonuclease_DUF559"/>
    <property type="match status" value="1"/>
</dbReference>
<dbReference type="RefSeq" id="WP_201926777.1">
    <property type="nucleotide sequence ID" value="NZ_JAERPO010000001.1"/>
</dbReference>
<evidence type="ECO:0000259" key="1">
    <source>
        <dbReference type="Pfam" id="PF04480"/>
    </source>
</evidence>
<name>A0ABS7MAD2_9SPHN</name>
<dbReference type="InterPro" id="IPR047216">
    <property type="entry name" value="Endonuclease_DUF559_bact"/>
</dbReference>
<keyword evidence="3" id="KW-1185">Reference proteome</keyword>
<keyword evidence="2" id="KW-0255">Endonuclease</keyword>
<feature type="domain" description="DUF559" evidence="1">
    <location>
        <begin position="11"/>
        <end position="112"/>
    </location>
</feature>
<dbReference type="PANTHER" id="PTHR38590">
    <property type="entry name" value="BLL0828 PROTEIN"/>
    <property type="match status" value="1"/>
</dbReference>
<keyword evidence="2" id="KW-0540">Nuclease</keyword>
<sequence>MTERQHKPSTPIARKLRRDATEAEKHLWRWLRGRQILGFKFRRQSPVAGFIADFLCEELRIIVELDGGQHSDSSTDADRTARLQAAGYQVIRYWNNDVMRNMEGVLEDLRSRLIAVAGAGTPHPTLSRGERAL</sequence>
<gene>
    <name evidence="2" type="ORF">K5P26_02360</name>
</gene>
<reference evidence="2" key="1">
    <citation type="submission" date="2021-08" db="EMBL/GenBank/DDBJ databases">
        <title>Sphingopyxis panaciterrulae sp. nov., isolated from the surface water of the Yellow Sea.</title>
        <authorList>
            <person name="Gao Z."/>
            <person name="Zhang D."/>
            <person name="Zhang A."/>
        </authorList>
    </citation>
    <scope>NUCLEOTIDE SEQUENCE</scope>
    <source>
        <strain evidence="2">XHP0097</strain>
    </source>
</reference>
<organism evidence="2 3">
    <name type="scientific">Sphingopyxis jiangsuensis</name>
    <dbReference type="NCBI Taxonomy" id="2871171"/>
    <lineage>
        <taxon>Bacteria</taxon>
        <taxon>Pseudomonadati</taxon>
        <taxon>Pseudomonadota</taxon>
        <taxon>Alphaproteobacteria</taxon>
        <taxon>Sphingomonadales</taxon>
        <taxon>Sphingomonadaceae</taxon>
        <taxon>Sphingopyxis</taxon>
    </lineage>
</organism>
<proteinExistence type="predicted"/>
<accession>A0ABS7MAD2</accession>
<dbReference type="InterPro" id="IPR007569">
    <property type="entry name" value="DUF559"/>
</dbReference>
<dbReference type="InterPro" id="IPR011335">
    <property type="entry name" value="Restrct_endonuc-II-like"/>
</dbReference>
<evidence type="ECO:0000313" key="2">
    <source>
        <dbReference type="EMBL" id="MBY4635982.1"/>
    </source>
</evidence>
<protein>
    <submittedName>
        <fullName evidence="2">Endonuclease domain-containing protein</fullName>
    </submittedName>
</protein>
<dbReference type="GO" id="GO:0004519">
    <property type="term" value="F:endonuclease activity"/>
    <property type="evidence" value="ECO:0007669"/>
    <property type="project" value="UniProtKB-KW"/>
</dbReference>
<dbReference type="EMBL" id="JAILXK010000001">
    <property type="protein sequence ID" value="MBY4635982.1"/>
    <property type="molecule type" value="Genomic_DNA"/>
</dbReference>
<dbReference type="Pfam" id="PF04480">
    <property type="entry name" value="DUF559"/>
    <property type="match status" value="1"/>
</dbReference>
<dbReference type="Proteomes" id="UP001166571">
    <property type="component" value="Unassembled WGS sequence"/>
</dbReference>